<evidence type="ECO:0000313" key="3">
    <source>
        <dbReference type="Proteomes" id="UP000789396"/>
    </source>
</evidence>
<keyword evidence="3" id="KW-1185">Reference proteome</keyword>
<accession>A0A9N9IYJ4</accession>
<reference evidence="2" key="1">
    <citation type="submission" date="2021-06" db="EMBL/GenBank/DDBJ databases">
        <authorList>
            <person name="Kallberg Y."/>
            <person name="Tangrot J."/>
            <person name="Rosling A."/>
        </authorList>
    </citation>
    <scope>NUCLEOTIDE SEQUENCE</scope>
    <source>
        <strain evidence="2">IN212</strain>
    </source>
</reference>
<evidence type="ECO:0000256" key="1">
    <source>
        <dbReference type="SAM" id="MobiDB-lite"/>
    </source>
</evidence>
<name>A0A9N9IYJ4_9GLOM</name>
<feature type="compositionally biased region" description="Basic and acidic residues" evidence="1">
    <location>
        <begin position="60"/>
        <end position="77"/>
    </location>
</feature>
<sequence>TKVAKVSVTIKLKDITAFVATKFKATGASRGSTCCITSTDVGSVTITVGAYNATGRGIGNKKDQKAKDTEDNLMDRE</sequence>
<dbReference type="EMBL" id="CAJVPZ010038692">
    <property type="protein sequence ID" value="CAG8756027.1"/>
    <property type="molecule type" value="Genomic_DNA"/>
</dbReference>
<feature type="non-terminal residue" evidence="2">
    <location>
        <position position="1"/>
    </location>
</feature>
<organism evidence="2 3">
    <name type="scientific">Racocetra fulgida</name>
    <dbReference type="NCBI Taxonomy" id="60492"/>
    <lineage>
        <taxon>Eukaryota</taxon>
        <taxon>Fungi</taxon>
        <taxon>Fungi incertae sedis</taxon>
        <taxon>Mucoromycota</taxon>
        <taxon>Glomeromycotina</taxon>
        <taxon>Glomeromycetes</taxon>
        <taxon>Diversisporales</taxon>
        <taxon>Gigasporaceae</taxon>
        <taxon>Racocetra</taxon>
    </lineage>
</organism>
<gene>
    <name evidence="2" type="ORF">RFULGI_LOCUS13952</name>
</gene>
<protein>
    <submittedName>
        <fullName evidence="2">1287_t:CDS:1</fullName>
    </submittedName>
</protein>
<feature type="region of interest" description="Disordered" evidence="1">
    <location>
        <begin position="55"/>
        <end position="77"/>
    </location>
</feature>
<proteinExistence type="predicted"/>
<dbReference type="Proteomes" id="UP000789396">
    <property type="component" value="Unassembled WGS sequence"/>
</dbReference>
<dbReference type="AlphaFoldDB" id="A0A9N9IYJ4"/>
<comment type="caution">
    <text evidence="2">The sequence shown here is derived from an EMBL/GenBank/DDBJ whole genome shotgun (WGS) entry which is preliminary data.</text>
</comment>
<evidence type="ECO:0000313" key="2">
    <source>
        <dbReference type="EMBL" id="CAG8756027.1"/>
    </source>
</evidence>
<feature type="non-terminal residue" evidence="2">
    <location>
        <position position="77"/>
    </location>
</feature>